<dbReference type="EMBL" id="JACHWP010000005">
    <property type="protein sequence ID" value="MBB3023392.1"/>
    <property type="molecule type" value="Genomic_DNA"/>
</dbReference>
<dbReference type="InterPro" id="IPR024412">
    <property type="entry name" value="Lsr2_dim_dom"/>
</dbReference>
<dbReference type="InterPro" id="IPR042261">
    <property type="entry name" value="Lsr2-like_dimerization"/>
</dbReference>
<keyword evidence="5" id="KW-1185">Reference proteome</keyword>
<dbReference type="InterPro" id="IPR036625">
    <property type="entry name" value="E3-bd_dom_sf"/>
</dbReference>
<evidence type="ECO:0000313" key="5">
    <source>
        <dbReference type="Proteomes" id="UP000568050"/>
    </source>
</evidence>
<sequence>MARKTRIVLTDDLDGSAATSTIGFALDGVTYEIDLNDENAQKLRDEFAAWVEHARRVGGRARRGTSRGRSDETRRIREWAQANGYAIGDRGRVSAEIREAYTAAS</sequence>
<dbReference type="InterPro" id="IPR055370">
    <property type="entry name" value="Lsr2_DNA-bd"/>
</dbReference>
<evidence type="ECO:0008006" key="6">
    <source>
        <dbReference type="Google" id="ProtNLM"/>
    </source>
</evidence>
<dbReference type="RefSeq" id="WP_183376545.1">
    <property type="nucleotide sequence ID" value="NZ_CBCSFZ010000058.1"/>
</dbReference>
<name>A0A839QTJ5_9MICO</name>
<accession>A0A839QTJ5</accession>
<dbReference type="AlphaFoldDB" id="A0A839QTJ5"/>
<dbReference type="Proteomes" id="UP000568050">
    <property type="component" value="Unassembled WGS sequence"/>
</dbReference>
<feature type="domain" description="Lsr2 dimerization" evidence="2">
    <location>
        <begin position="1"/>
        <end position="58"/>
    </location>
</feature>
<evidence type="ECO:0000259" key="2">
    <source>
        <dbReference type="Pfam" id="PF11774"/>
    </source>
</evidence>
<dbReference type="GO" id="GO:0016746">
    <property type="term" value="F:acyltransferase activity"/>
    <property type="evidence" value="ECO:0007669"/>
    <property type="project" value="InterPro"/>
</dbReference>
<dbReference type="Gene3D" id="3.30.60.230">
    <property type="entry name" value="Lsr2, dimerization domain"/>
    <property type="match status" value="1"/>
</dbReference>
<dbReference type="Pfam" id="PF23359">
    <property type="entry name" value="Lsr2_DNA-bd"/>
    <property type="match status" value="1"/>
</dbReference>
<protein>
    <recommendedName>
        <fullName evidence="6">Lsr2 family protein</fullName>
    </recommendedName>
</protein>
<dbReference type="Pfam" id="PF11774">
    <property type="entry name" value="Lsr2"/>
    <property type="match status" value="1"/>
</dbReference>
<proteinExistence type="predicted"/>
<evidence type="ECO:0000313" key="4">
    <source>
        <dbReference type="EMBL" id="MBB3023392.1"/>
    </source>
</evidence>
<feature type="domain" description="Lsr2 DNA-binding" evidence="3">
    <location>
        <begin position="70"/>
        <end position="104"/>
    </location>
</feature>
<evidence type="ECO:0000259" key="3">
    <source>
        <dbReference type="Pfam" id="PF23359"/>
    </source>
</evidence>
<keyword evidence="1" id="KW-0238">DNA-binding</keyword>
<dbReference type="GO" id="GO:0003677">
    <property type="term" value="F:DNA binding"/>
    <property type="evidence" value="ECO:0007669"/>
    <property type="project" value="UniProtKB-KW"/>
</dbReference>
<organism evidence="4 5">
    <name type="scientific">Helcobacillus massiliensis</name>
    <dbReference type="NCBI Taxonomy" id="521392"/>
    <lineage>
        <taxon>Bacteria</taxon>
        <taxon>Bacillati</taxon>
        <taxon>Actinomycetota</taxon>
        <taxon>Actinomycetes</taxon>
        <taxon>Micrococcales</taxon>
        <taxon>Dermabacteraceae</taxon>
        <taxon>Helcobacillus</taxon>
    </lineage>
</organism>
<dbReference type="Gene3D" id="4.10.320.10">
    <property type="entry name" value="E3-binding domain"/>
    <property type="match status" value="1"/>
</dbReference>
<comment type="caution">
    <text evidence="4">The sequence shown here is derived from an EMBL/GenBank/DDBJ whole genome shotgun (WGS) entry which is preliminary data.</text>
</comment>
<gene>
    <name evidence="4" type="ORF">FHX50_001687</name>
</gene>
<evidence type="ECO:0000256" key="1">
    <source>
        <dbReference type="ARBA" id="ARBA00023125"/>
    </source>
</evidence>
<reference evidence="4 5" key="1">
    <citation type="submission" date="2020-08" db="EMBL/GenBank/DDBJ databases">
        <title>Sequencing the genomes of 1000 actinobacteria strains.</title>
        <authorList>
            <person name="Klenk H.-P."/>
        </authorList>
    </citation>
    <scope>NUCLEOTIDE SEQUENCE [LARGE SCALE GENOMIC DNA]</scope>
    <source>
        <strain evidence="4 5">DSM 23040</strain>
    </source>
</reference>